<reference evidence="2 3" key="1">
    <citation type="submission" date="2019-03" db="EMBL/GenBank/DDBJ databases">
        <title>Genomic Encyclopedia of Type Strains, Phase IV (KMG-IV): sequencing the most valuable type-strain genomes for metagenomic binning, comparative biology and taxonomic classification.</title>
        <authorList>
            <person name="Goeker M."/>
        </authorList>
    </citation>
    <scope>NUCLEOTIDE SEQUENCE [LARGE SCALE GENOMIC DNA]</scope>
    <source>
        <strain evidence="2 3">DSM 28697</strain>
    </source>
</reference>
<accession>A0A4R6U6L8</accession>
<feature type="transmembrane region" description="Helical" evidence="1">
    <location>
        <begin position="229"/>
        <end position="249"/>
    </location>
</feature>
<feature type="transmembrane region" description="Helical" evidence="1">
    <location>
        <begin position="114"/>
        <end position="140"/>
    </location>
</feature>
<dbReference type="AlphaFoldDB" id="A0A4R6U6L8"/>
<gene>
    <name evidence="2" type="ORF">EV213_10665</name>
</gene>
<sequence>MSDLKENERVGWNYTWYVAREEAKSFVSQKRQLSLMVVYSVLLTLLYLYGFKSVGFFAFDSLNPLLSQGLFVFITLIQIGLIALLMPVSLPRREKLINYLNTHQKTSKTSGRQWSVLLGSMMSSVGFMLLVGIVTAPLYGSIFLYGRVPFEMMGITAGILGSMMLVVSSVGLLCAVVTRKSIVAKILTCFISSVVAIGSLILAYIYLYTNELIGGDALFSDQSVIYMPLSNFVKLIDLMTGNVLLMTLLRDNVSAPLVPLWLLFVLLISLVICLSLLAASARLKSSCV</sequence>
<keyword evidence="1" id="KW-0472">Membrane</keyword>
<organism evidence="2 3">
    <name type="scientific">Aureibacillus halotolerans</name>
    <dbReference type="NCBI Taxonomy" id="1508390"/>
    <lineage>
        <taxon>Bacteria</taxon>
        <taxon>Bacillati</taxon>
        <taxon>Bacillota</taxon>
        <taxon>Bacilli</taxon>
        <taxon>Bacillales</taxon>
        <taxon>Bacillaceae</taxon>
        <taxon>Aureibacillus</taxon>
    </lineage>
</organism>
<dbReference type="RefSeq" id="WP_133580171.1">
    <property type="nucleotide sequence ID" value="NZ_SNYJ01000006.1"/>
</dbReference>
<keyword evidence="1" id="KW-0812">Transmembrane</keyword>
<feature type="transmembrane region" description="Helical" evidence="1">
    <location>
        <begin position="186"/>
        <end position="209"/>
    </location>
</feature>
<evidence type="ECO:0000256" key="1">
    <source>
        <dbReference type="SAM" id="Phobius"/>
    </source>
</evidence>
<name>A0A4R6U6L8_9BACI</name>
<feature type="transmembrane region" description="Helical" evidence="1">
    <location>
        <begin position="261"/>
        <end position="281"/>
    </location>
</feature>
<comment type="caution">
    <text evidence="2">The sequence shown here is derived from an EMBL/GenBank/DDBJ whole genome shotgun (WGS) entry which is preliminary data.</text>
</comment>
<evidence type="ECO:0000313" key="2">
    <source>
        <dbReference type="EMBL" id="TDQ40349.1"/>
    </source>
</evidence>
<evidence type="ECO:0000313" key="3">
    <source>
        <dbReference type="Proteomes" id="UP000295632"/>
    </source>
</evidence>
<keyword evidence="3" id="KW-1185">Reference proteome</keyword>
<feature type="transmembrane region" description="Helical" evidence="1">
    <location>
        <begin position="70"/>
        <end position="90"/>
    </location>
</feature>
<protein>
    <recommendedName>
        <fullName evidence="4">ABC-2 family transporter</fullName>
    </recommendedName>
</protein>
<feature type="transmembrane region" description="Helical" evidence="1">
    <location>
        <begin position="152"/>
        <end position="174"/>
    </location>
</feature>
<proteinExistence type="predicted"/>
<keyword evidence="1" id="KW-1133">Transmembrane helix</keyword>
<dbReference type="EMBL" id="SNYJ01000006">
    <property type="protein sequence ID" value="TDQ40349.1"/>
    <property type="molecule type" value="Genomic_DNA"/>
</dbReference>
<evidence type="ECO:0008006" key="4">
    <source>
        <dbReference type="Google" id="ProtNLM"/>
    </source>
</evidence>
<feature type="transmembrane region" description="Helical" evidence="1">
    <location>
        <begin position="33"/>
        <end position="50"/>
    </location>
</feature>
<dbReference type="Proteomes" id="UP000295632">
    <property type="component" value="Unassembled WGS sequence"/>
</dbReference>